<dbReference type="Proteomes" id="UP000429555">
    <property type="component" value="Unassembled WGS sequence"/>
</dbReference>
<keyword evidence="6 7" id="KW-0472">Membrane</keyword>
<keyword evidence="5 7" id="KW-1133">Transmembrane helix</keyword>
<keyword evidence="10" id="KW-1185">Reference proteome</keyword>
<evidence type="ECO:0000256" key="1">
    <source>
        <dbReference type="ARBA" id="ARBA00004533"/>
    </source>
</evidence>
<dbReference type="GO" id="GO:0005886">
    <property type="term" value="C:plasma membrane"/>
    <property type="evidence" value="ECO:0007669"/>
    <property type="project" value="UniProtKB-SubCell"/>
</dbReference>
<comment type="caution">
    <text evidence="9">The sequence shown here is derived from an EMBL/GenBank/DDBJ whole genome shotgun (WGS) entry which is preliminary data.</text>
</comment>
<evidence type="ECO:0000313" key="10">
    <source>
        <dbReference type="Proteomes" id="UP000429555"/>
    </source>
</evidence>
<dbReference type="InterPro" id="IPR051800">
    <property type="entry name" value="PqiA-PqiB_transport"/>
</dbReference>
<evidence type="ECO:0000256" key="2">
    <source>
        <dbReference type="ARBA" id="ARBA00022475"/>
    </source>
</evidence>
<comment type="subcellular location">
    <subcellularLocation>
        <location evidence="1">Cell inner membrane</location>
    </subcellularLocation>
</comment>
<evidence type="ECO:0000256" key="3">
    <source>
        <dbReference type="ARBA" id="ARBA00022519"/>
    </source>
</evidence>
<keyword evidence="4 7" id="KW-0812">Transmembrane</keyword>
<dbReference type="RefSeq" id="WP_160346955.1">
    <property type="nucleotide sequence ID" value="NZ_WKJZ01000002.1"/>
</dbReference>
<evidence type="ECO:0000313" key="9">
    <source>
        <dbReference type="EMBL" id="MVW76606.1"/>
    </source>
</evidence>
<protein>
    <submittedName>
        <fullName evidence="9">MCE family protein</fullName>
    </submittedName>
</protein>
<evidence type="ECO:0000256" key="6">
    <source>
        <dbReference type="ARBA" id="ARBA00023136"/>
    </source>
</evidence>
<dbReference type="PANTHER" id="PTHR30462:SF0">
    <property type="entry name" value="INTERMEMBRANE TRANSPORT PROTEIN YEBT"/>
    <property type="match status" value="1"/>
</dbReference>
<dbReference type="EMBL" id="WKJZ01000002">
    <property type="protein sequence ID" value="MVW76606.1"/>
    <property type="molecule type" value="Genomic_DNA"/>
</dbReference>
<feature type="domain" description="Mce/MlaD" evidence="8">
    <location>
        <begin position="280"/>
        <end position="371"/>
    </location>
</feature>
<feature type="domain" description="Mce/MlaD" evidence="8">
    <location>
        <begin position="519"/>
        <end position="608"/>
    </location>
</feature>
<accession>A0A6I4L1K3</accession>
<feature type="domain" description="Mce/MlaD" evidence="8">
    <location>
        <begin position="157"/>
        <end position="226"/>
    </location>
</feature>
<feature type="domain" description="Mce/MlaD" evidence="8">
    <location>
        <begin position="634"/>
        <end position="694"/>
    </location>
</feature>
<evidence type="ECO:0000256" key="7">
    <source>
        <dbReference type="SAM" id="Phobius"/>
    </source>
</evidence>
<dbReference type="AlphaFoldDB" id="A0A6I4L1K3"/>
<sequence>MNDLPKARVRPASNWSAIWVLPLIALLIGAWLGWRAYSMAGVEIQVVFPTGEGIQAGKTEVIYKGMPIGKVVALTLDRSDQARGVVATLEMSKDVQAQLRSNTRFWLVKPSVSLAGITGLETLVSGNYIAFDPGDGEVALEFKALAEPPPLSDERPGLHLTLKAERLGSLSRDSPVFYRQIQVGRVKSYNLADDQTTIEVKIFIEPPFADLVRKHTRFWNASGISVDAGLGGLKLRTESLASMVAGGIAFATPEHRKDSPPTDPALPFRLYEDFDSAQAGIRVVVKLDDFSGLQAGRTPVLYNGIQTGTLKLLKINDDLTGAVAELTMDPRTEEFLVEGTEFWVVKPSISLAGITGLDALVKGNYIAVRPGERGGLAQREFEARRKAPPLNLDAPGLHLVLLSDSRGSLEVGSPLLYRQLQVGSVQSVQLSRDNQGIAFGVHVEPEYVLLINSSTRFWNASGISLKGGLSGVEVKAESLQTLLAGGIAFDTPDPQAGPLARRVSRFALHANQDSALRTGVELSIQVPRGDGLAVGTAIRYKGLDVGKVERIELTNDLQAVMLHARVTQAAQQIARAGTQFWVVKPEVSMTRAANLETLVSGQYLEVMPASQPGARQLAFVALAAPPTVSTKEEGLRLVLSAPRRGSIKPGVVVSYREVPVGKVTDFELGPTSDRVLIHILIEPRYAPLVRTGSRFWNASGIGVSAGLFSGVEVRTESLEALLEGGIAFASPDNPQMGGPAQPGQTFALHDEVNEEWLRWAPKIALQPAGQ</sequence>
<dbReference type="Pfam" id="PF02470">
    <property type="entry name" value="MlaD"/>
    <property type="match status" value="6"/>
</dbReference>
<dbReference type="InterPro" id="IPR003399">
    <property type="entry name" value="Mce/MlaD"/>
</dbReference>
<name>A0A6I4L1K3_9PSED</name>
<organism evidence="9 10">
    <name type="scientific">Pseudomonas xionganensis</name>
    <dbReference type="NCBI Taxonomy" id="2654845"/>
    <lineage>
        <taxon>Bacteria</taxon>
        <taxon>Pseudomonadati</taxon>
        <taxon>Pseudomonadota</taxon>
        <taxon>Gammaproteobacteria</taxon>
        <taxon>Pseudomonadales</taxon>
        <taxon>Pseudomonadaceae</taxon>
        <taxon>Pseudomonas</taxon>
    </lineage>
</organism>
<dbReference type="PANTHER" id="PTHR30462">
    <property type="entry name" value="INTERMEMBRANE TRANSPORT PROTEIN PQIB-RELATED"/>
    <property type="match status" value="1"/>
</dbReference>
<evidence type="ECO:0000256" key="5">
    <source>
        <dbReference type="ARBA" id="ARBA00022989"/>
    </source>
</evidence>
<gene>
    <name evidence="9" type="ORF">GJV18_14895</name>
</gene>
<keyword evidence="3" id="KW-0997">Cell inner membrane</keyword>
<feature type="transmembrane region" description="Helical" evidence="7">
    <location>
        <begin position="12"/>
        <end position="34"/>
    </location>
</feature>
<evidence type="ECO:0000259" key="8">
    <source>
        <dbReference type="Pfam" id="PF02470"/>
    </source>
</evidence>
<keyword evidence="2" id="KW-1003">Cell membrane</keyword>
<proteinExistence type="predicted"/>
<feature type="domain" description="Mce/MlaD" evidence="8">
    <location>
        <begin position="41"/>
        <end position="134"/>
    </location>
</feature>
<reference evidence="9 10" key="1">
    <citation type="submission" date="2019-11" db="EMBL/GenBank/DDBJ databases">
        <title>Pseudomonas flavidum sp. nov., isolated from Baiyang Lake.</title>
        <authorList>
            <person name="Zhao Y."/>
        </authorList>
    </citation>
    <scope>NUCLEOTIDE SEQUENCE [LARGE SCALE GENOMIC DNA]</scope>
    <source>
        <strain evidence="10">R-22-3 w-18</strain>
    </source>
</reference>
<feature type="domain" description="Mce/MlaD" evidence="8">
    <location>
        <begin position="399"/>
        <end position="456"/>
    </location>
</feature>
<evidence type="ECO:0000256" key="4">
    <source>
        <dbReference type="ARBA" id="ARBA00022692"/>
    </source>
</evidence>